<dbReference type="Gene3D" id="3.40.50.1220">
    <property type="entry name" value="TPP-binding domain"/>
    <property type="match status" value="1"/>
</dbReference>
<keyword evidence="3 6" id="KW-0460">Magnesium</keyword>
<dbReference type="PANTHER" id="PTHR42916">
    <property type="entry name" value="2-SUCCINYL-5-ENOLPYRUVYL-6-HYDROXY-3-CYCLOHEXENE-1-CARBOXYLATE SYNTHASE"/>
    <property type="match status" value="1"/>
</dbReference>
<comment type="catalytic activity">
    <reaction evidence="6">
        <text>isochorismate + 2-oxoglutarate + H(+) = 5-enolpyruvoyl-6-hydroxy-2-succinyl-cyclohex-3-ene-1-carboxylate + CO2</text>
        <dbReference type="Rhea" id="RHEA:25593"/>
        <dbReference type="ChEBI" id="CHEBI:15378"/>
        <dbReference type="ChEBI" id="CHEBI:16526"/>
        <dbReference type="ChEBI" id="CHEBI:16810"/>
        <dbReference type="ChEBI" id="CHEBI:29780"/>
        <dbReference type="ChEBI" id="CHEBI:58818"/>
        <dbReference type="EC" id="2.2.1.9"/>
    </reaction>
</comment>
<dbReference type="PIRSF" id="PIRSF004983">
    <property type="entry name" value="MenD"/>
    <property type="match status" value="1"/>
</dbReference>
<dbReference type="CDD" id="cd07037">
    <property type="entry name" value="TPP_PYR_MenD"/>
    <property type="match status" value="1"/>
</dbReference>
<feature type="domain" description="Thiamine pyrophosphate enzyme TPP-binding" evidence="7">
    <location>
        <begin position="393"/>
        <end position="510"/>
    </location>
</feature>
<evidence type="ECO:0000256" key="6">
    <source>
        <dbReference type="HAMAP-Rule" id="MF_01659"/>
    </source>
</evidence>
<dbReference type="EMBL" id="JAFBCF010000001">
    <property type="protein sequence ID" value="MBM7799435.1"/>
    <property type="molecule type" value="Genomic_DNA"/>
</dbReference>
<comment type="pathway">
    <text evidence="6">Quinol/quinone metabolism; 1,4-dihydroxy-2-naphthoate biosynthesis; 1,4-dihydroxy-2-naphthoate from chorismate: step 2/7.</text>
</comment>
<keyword evidence="5 6" id="KW-0464">Manganese</keyword>
<proteinExistence type="inferred from homology"/>
<dbReference type="InterPro" id="IPR011766">
    <property type="entry name" value="TPP_enzyme_TPP-bd"/>
</dbReference>
<reference evidence="9 10" key="1">
    <citation type="submission" date="2021-01" db="EMBL/GenBank/DDBJ databases">
        <title>Sequencing the genomes of 1000 actinobacteria strains.</title>
        <authorList>
            <person name="Klenk H.-P."/>
        </authorList>
    </citation>
    <scope>NUCLEOTIDE SEQUENCE [LARGE SCALE GENOMIC DNA]</scope>
    <source>
        <strain evidence="9 10">DSM 18662</strain>
    </source>
</reference>
<dbReference type="PANTHER" id="PTHR42916:SF1">
    <property type="entry name" value="PROTEIN PHYLLO, CHLOROPLASTIC"/>
    <property type="match status" value="1"/>
</dbReference>
<evidence type="ECO:0000313" key="10">
    <source>
        <dbReference type="Proteomes" id="UP000704762"/>
    </source>
</evidence>
<keyword evidence="2 6" id="KW-0479">Metal-binding</keyword>
<protein>
    <recommendedName>
        <fullName evidence="6">2-succinyl-5-enolpyruvyl-6-hydroxy-3-cyclohexene-1-carboxylate synthase</fullName>
        <shortName evidence="6">SEPHCHC synthase</shortName>
        <ecNumber evidence="6">2.2.1.9</ecNumber>
    </recommendedName>
    <alternativeName>
        <fullName evidence="6">Menaquinone biosynthesis protein MenD</fullName>
    </alternativeName>
</protein>
<keyword evidence="1 6" id="KW-0808">Transferase</keyword>
<comment type="cofactor">
    <cofactor evidence="6">
        <name>Mg(2+)</name>
        <dbReference type="ChEBI" id="CHEBI:18420"/>
    </cofactor>
    <cofactor evidence="6">
        <name>Mn(2+)</name>
        <dbReference type="ChEBI" id="CHEBI:29035"/>
    </cofactor>
</comment>
<dbReference type="RefSeq" id="WP_204918197.1">
    <property type="nucleotide sequence ID" value="NZ_BAAAQP010000003.1"/>
</dbReference>
<dbReference type="EC" id="2.2.1.9" evidence="6"/>
<evidence type="ECO:0000259" key="7">
    <source>
        <dbReference type="Pfam" id="PF02775"/>
    </source>
</evidence>
<keyword evidence="10" id="KW-1185">Reference proteome</keyword>
<comment type="pathway">
    <text evidence="6">Quinol/quinone metabolism; menaquinone biosynthesis.</text>
</comment>
<comment type="caution">
    <text evidence="9">The sequence shown here is derived from an EMBL/GenBank/DDBJ whole genome shotgun (WGS) entry which is preliminary data.</text>
</comment>
<feature type="domain" description="Thiamine pyrophosphate enzyme N-terminal TPP-binding" evidence="8">
    <location>
        <begin position="8"/>
        <end position="123"/>
    </location>
</feature>
<evidence type="ECO:0000256" key="2">
    <source>
        <dbReference type="ARBA" id="ARBA00022723"/>
    </source>
</evidence>
<organism evidence="9 10">
    <name type="scientific">Microlunatus panaciterrae</name>
    <dbReference type="NCBI Taxonomy" id="400768"/>
    <lineage>
        <taxon>Bacteria</taxon>
        <taxon>Bacillati</taxon>
        <taxon>Actinomycetota</taxon>
        <taxon>Actinomycetes</taxon>
        <taxon>Propionibacteriales</taxon>
        <taxon>Propionibacteriaceae</taxon>
        <taxon>Microlunatus</taxon>
    </lineage>
</organism>
<dbReference type="InterPro" id="IPR004433">
    <property type="entry name" value="MenaQ_synth_MenD"/>
</dbReference>
<dbReference type="InterPro" id="IPR029061">
    <property type="entry name" value="THDP-binding"/>
</dbReference>
<evidence type="ECO:0000256" key="1">
    <source>
        <dbReference type="ARBA" id="ARBA00022679"/>
    </source>
</evidence>
<dbReference type="Gene3D" id="3.40.50.970">
    <property type="match status" value="2"/>
</dbReference>
<accession>A0ABS2RKA3</accession>
<dbReference type="NCBIfam" id="TIGR00173">
    <property type="entry name" value="menD"/>
    <property type="match status" value="1"/>
</dbReference>
<dbReference type="HAMAP" id="MF_01659">
    <property type="entry name" value="MenD"/>
    <property type="match status" value="1"/>
</dbReference>
<gene>
    <name evidence="6" type="primary">menD</name>
    <name evidence="9" type="ORF">JOE57_002356</name>
</gene>
<evidence type="ECO:0000256" key="3">
    <source>
        <dbReference type="ARBA" id="ARBA00022842"/>
    </source>
</evidence>
<dbReference type="CDD" id="cd02009">
    <property type="entry name" value="TPP_SHCHC_synthase"/>
    <property type="match status" value="1"/>
</dbReference>
<dbReference type="SUPFAM" id="SSF52518">
    <property type="entry name" value="Thiamin diphosphate-binding fold (THDP-binding)"/>
    <property type="match status" value="2"/>
</dbReference>
<dbReference type="Proteomes" id="UP000704762">
    <property type="component" value="Unassembled WGS sequence"/>
</dbReference>
<evidence type="ECO:0000256" key="5">
    <source>
        <dbReference type="ARBA" id="ARBA00023211"/>
    </source>
</evidence>
<sequence length="542" mass="57564">MTSATLCARVIIEELLARGVREVVLSPGSRSAPLAYEVFEADKIGLLRLHVRIDERSAGFLALGLAKASESPVAVITTSGTAAANLHPAMLEAHHSHLPLVAVTADRPGFMINTGANQTTDQRQLFGRQVRADAQLDSSADSIGSWRFQLARLLAAATGSRTLNPGPVHLNVAFAEPLTPTSEVVPWQQDLTVEPVHRQPRPVRLDPAPQTVIVAGDAPPTTGRTAYRLAAAADVPLLAEPSSNARRGDAALASYRLLLQSSLAEDVERVIVFGHPTLSRPVQRLLQRSDVDLVTVTDYADWVDPGLNVGRVLDAVDLEPGDPDWSDRWRQADSRLRPQLDQLIDASGVFTGPALAAVLWAQMSAGEALVLGSSNPVRDLDLAPVHESVPDVYANRGLAGIDGTVSTAIGVALATGRPTHALLGDLTFLHDSNGLILGPQEPRPDLRIVVANDDGGSIFATLEHGLPAHMRAFERIFGTAHGADLAAVAASFGIRHARVRSASEAEEALADPPIGIEMVEAVIDRRGRRALSLAINALAADL</sequence>
<keyword evidence="6" id="KW-0474">Menaquinone biosynthesis</keyword>
<dbReference type="GO" id="GO:0070204">
    <property type="term" value="F:2-succinyl-5-enolpyruvyl-6-hydroxy-3-cyclohexene-1-carboxylic-acid synthase activity"/>
    <property type="evidence" value="ECO:0007669"/>
    <property type="project" value="UniProtKB-EC"/>
</dbReference>
<keyword evidence="4 6" id="KW-0786">Thiamine pyrophosphate</keyword>
<evidence type="ECO:0000259" key="8">
    <source>
        <dbReference type="Pfam" id="PF02776"/>
    </source>
</evidence>
<comment type="subunit">
    <text evidence="6">Homodimer.</text>
</comment>
<dbReference type="Pfam" id="PF02776">
    <property type="entry name" value="TPP_enzyme_N"/>
    <property type="match status" value="1"/>
</dbReference>
<dbReference type="InterPro" id="IPR012001">
    <property type="entry name" value="Thiamin_PyroP_enz_TPP-bd_dom"/>
</dbReference>
<name>A0ABS2RKA3_9ACTN</name>
<comment type="similarity">
    <text evidence="6">Belongs to the TPP enzyme family. MenD subfamily.</text>
</comment>
<comment type="function">
    <text evidence="6">Catalyzes the thiamine diphosphate-dependent decarboxylation of 2-oxoglutarate and the subsequent addition of the resulting succinic semialdehyde-thiamine pyrophosphate anion to isochorismate to yield 2-succinyl-5-enolpyruvyl-6-hydroxy-3-cyclohexene-1-carboxylate (SEPHCHC).</text>
</comment>
<evidence type="ECO:0000313" key="9">
    <source>
        <dbReference type="EMBL" id="MBM7799435.1"/>
    </source>
</evidence>
<comment type="cofactor">
    <cofactor evidence="6">
        <name>thiamine diphosphate</name>
        <dbReference type="ChEBI" id="CHEBI:58937"/>
    </cofactor>
    <text evidence="6">Binds 1 thiamine pyrophosphate per subunit.</text>
</comment>
<dbReference type="Pfam" id="PF02775">
    <property type="entry name" value="TPP_enzyme_C"/>
    <property type="match status" value="1"/>
</dbReference>
<evidence type="ECO:0000256" key="4">
    <source>
        <dbReference type="ARBA" id="ARBA00023052"/>
    </source>
</evidence>